<name>A0AA40CIH9_9PEZI</name>
<dbReference type="Proteomes" id="UP001174936">
    <property type="component" value="Unassembled WGS sequence"/>
</dbReference>
<protein>
    <submittedName>
        <fullName evidence="1">Uncharacterized protein</fullName>
    </submittedName>
</protein>
<accession>A0AA40CIH9</accession>
<proteinExistence type="predicted"/>
<evidence type="ECO:0000313" key="2">
    <source>
        <dbReference type="Proteomes" id="UP001174936"/>
    </source>
</evidence>
<dbReference type="EMBL" id="JAULSV010000007">
    <property type="protein sequence ID" value="KAK0639697.1"/>
    <property type="molecule type" value="Genomic_DNA"/>
</dbReference>
<sequence>MTNSLIGLPPEILCEIVSHFCPHCQDTSLLSGLAQFDPEATWDFDRDLGEPARTWLATNYRSDTLKNARRMRATLAALARTCKTLNALATPYLYHAIGGQEFGCRPCNTHQRLTKRKRYCRPGTPLVTRVIQARPQLAEHVKCIDIPFAGGNLGWCKSGSLDVDSAAAYNLMREFYKTLLQGARLRALDVDVGHYAASVVANMVTVDPSALQNLTALQFGGYNREDDFALHILQVLLRAAPNLRSLYLNPLCSSWSAPRATGTENNARLRELATRWSLPMSWAVPGPCPLEFPHGLTRLAIGASAWSMPDVLSIISRLHSLESFHFSLATRCPDTDKPGFDSDLDVPGDASYRRVSALIHQLLSCIVKHHSATLKSLSVDAIMMLDRGPSLTLRPSETPFYQTGLANCKKLESIALDMGIFQRGHPNLAGSPTFLADILPESTKRVYLWDGSFHRWTLGPQLLALEDAARSGRLPNLRAVEADATTIDPDEILEVLTSWGKHWGNEVEDLMDESGLDDNGGVREGQQIGLATVASLWRRRSPPFEFAFGQGDAGPMYNWD</sequence>
<reference evidence="1" key="1">
    <citation type="submission" date="2023-06" db="EMBL/GenBank/DDBJ databases">
        <title>Genome-scale phylogeny and comparative genomics of the fungal order Sordariales.</title>
        <authorList>
            <consortium name="Lawrence Berkeley National Laboratory"/>
            <person name="Hensen N."/>
            <person name="Bonometti L."/>
            <person name="Westerberg I."/>
            <person name="Brannstrom I.O."/>
            <person name="Guillou S."/>
            <person name="Cros-Aarteil S."/>
            <person name="Calhoun S."/>
            <person name="Haridas S."/>
            <person name="Kuo A."/>
            <person name="Mondo S."/>
            <person name="Pangilinan J."/>
            <person name="Riley R."/>
            <person name="Labutti K."/>
            <person name="Andreopoulos B."/>
            <person name="Lipzen A."/>
            <person name="Chen C."/>
            <person name="Yanf M."/>
            <person name="Daum C."/>
            <person name="Ng V."/>
            <person name="Clum A."/>
            <person name="Steindorff A."/>
            <person name="Ohm R."/>
            <person name="Martin F."/>
            <person name="Silar P."/>
            <person name="Natvig D."/>
            <person name="Lalanne C."/>
            <person name="Gautier V."/>
            <person name="Ament-Velasquez S.L."/>
            <person name="Kruys A."/>
            <person name="Hutchinson M.I."/>
            <person name="Powell A.J."/>
            <person name="Barry K."/>
            <person name="Miller A.N."/>
            <person name="Grigoriev I.V."/>
            <person name="Debuchy R."/>
            <person name="Gladieux P."/>
            <person name="Thoren M.H."/>
            <person name="Johannesson H."/>
        </authorList>
    </citation>
    <scope>NUCLEOTIDE SEQUENCE</scope>
    <source>
        <strain evidence="1">SMH2532-1</strain>
    </source>
</reference>
<evidence type="ECO:0000313" key="1">
    <source>
        <dbReference type="EMBL" id="KAK0639697.1"/>
    </source>
</evidence>
<organism evidence="1 2">
    <name type="scientific">Cercophora newfieldiana</name>
    <dbReference type="NCBI Taxonomy" id="92897"/>
    <lineage>
        <taxon>Eukaryota</taxon>
        <taxon>Fungi</taxon>
        <taxon>Dikarya</taxon>
        <taxon>Ascomycota</taxon>
        <taxon>Pezizomycotina</taxon>
        <taxon>Sordariomycetes</taxon>
        <taxon>Sordariomycetidae</taxon>
        <taxon>Sordariales</taxon>
        <taxon>Lasiosphaeriaceae</taxon>
        <taxon>Cercophora</taxon>
    </lineage>
</organism>
<gene>
    <name evidence="1" type="ORF">B0T16DRAFT_463343</name>
</gene>
<dbReference type="AlphaFoldDB" id="A0AA40CIH9"/>
<comment type="caution">
    <text evidence="1">The sequence shown here is derived from an EMBL/GenBank/DDBJ whole genome shotgun (WGS) entry which is preliminary data.</text>
</comment>
<keyword evidence="2" id="KW-1185">Reference proteome</keyword>